<proteinExistence type="predicted"/>
<dbReference type="Proteomes" id="UP000184520">
    <property type="component" value="Unassembled WGS sequence"/>
</dbReference>
<keyword evidence="2" id="KW-0472">Membrane</keyword>
<dbReference type="AlphaFoldDB" id="A0A1M5EG57"/>
<keyword evidence="2" id="KW-1133">Transmembrane helix</keyword>
<gene>
    <name evidence="3" type="ORF">SAMN05216361_0382</name>
</gene>
<keyword evidence="4" id="KW-1185">Reference proteome</keyword>
<dbReference type="Gene3D" id="1.25.40.10">
    <property type="entry name" value="Tetratricopeptide repeat domain"/>
    <property type="match status" value="2"/>
</dbReference>
<evidence type="ECO:0000256" key="1">
    <source>
        <dbReference type="SAM" id="MobiDB-lite"/>
    </source>
</evidence>
<evidence type="ECO:0000256" key="2">
    <source>
        <dbReference type="SAM" id="Phobius"/>
    </source>
</evidence>
<feature type="compositionally biased region" description="Low complexity" evidence="1">
    <location>
        <begin position="81"/>
        <end position="102"/>
    </location>
</feature>
<dbReference type="STRING" id="634436.SAMN05216361_0382"/>
<dbReference type="InterPro" id="IPR011990">
    <property type="entry name" value="TPR-like_helical_dom_sf"/>
</dbReference>
<dbReference type="Pfam" id="PF14559">
    <property type="entry name" value="TPR_19"/>
    <property type="match status" value="1"/>
</dbReference>
<dbReference type="Pfam" id="PF13432">
    <property type="entry name" value="TPR_16"/>
    <property type="match status" value="1"/>
</dbReference>
<sequence>MSVVNKMLNDLEQRESSEVTQANYQPPAKKPVPVRLLIIILVGAIAIGAALFWPVESSQPVVQSPVVQPINQAVNNQAANNNSAAVAQPQAVPAAQDSSSPVEPSRLNPVPTPAQSMQAANNAPAELPDPRQAASPTQTDAVQASAQQGEITAPPESTKIQPAKPAVPVIRSSTDPNKMALKAQIADAIERNNSNEAIRLLRTLILQQPDNINAKKRLAALYFSEGRSEDAQRLLQDTLSQTPADSSVRLMYARLMAQKNEQELAYYTLKEADDYPPANIELLGFRASIAQQMGKLDAALSDYALLVSLDARNAKWWLGQAVVADKQGERKLAIESYREAYALQSLDANIQRFIAQRLQSLTGVAP</sequence>
<organism evidence="3 4">
    <name type="scientific">Marisediminitalea aggregata</name>
    <dbReference type="NCBI Taxonomy" id="634436"/>
    <lineage>
        <taxon>Bacteria</taxon>
        <taxon>Pseudomonadati</taxon>
        <taxon>Pseudomonadota</taxon>
        <taxon>Gammaproteobacteria</taxon>
        <taxon>Alteromonadales</taxon>
        <taxon>Alteromonadaceae</taxon>
        <taxon>Marisediminitalea</taxon>
    </lineage>
</organism>
<feature type="region of interest" description="Disordered" evidence="1">
    <location>
        <begin position="81"/>
        <end position="171"/>
    </location>
</feature>
<evidence type="ECO:0000313" key="4">
    <source>
        <dbReference type="Proteomes" id="UP000184520"/>
    </source>
</evidence>
<dbReference type="InterPro" id="IPR019734">
    <property type="entry name" value="TPR_rpt"/>
</dbReference>
<protein>
    <submittedName>
        <fullName evidence="3">MSHA biogenesis protein MshN</fullName>
    </submittedName>
</protein>
<evidence type="ECO:0000313" key="3">
    <source>
        <dbReference type="EMBL" id="SHF78167.1"/>
    </source>
</evidence>
<name>A0A1M5EG57_9ALTE</name>
<dbReference type="SMART" id="SM00028">
    <property type="entry name" value="TPR"/>
    <property type="match status" value="3"/>
</dbReference>
<keyword evidence="2" id="KW-0812">Transmembrane</keyword>
<dbReference type="EMBL" id="FQWD01000001">
    <property type="protein sequence ID" value="SHF78167.1"/>
    <property type="molecule type" value="Genomic_DNA"/>
</dbReference>
<feature type="region of interest" description="Disordered" evidence="1">
    <location>
        <begin position="1"/>
        <end position="27"/>
    </location>
</feature>
<dbReference type="SUPFAM" id="SSF48452">
    <property type="entry name" value="TPR-like"/>
    <property type="match status" value="1"/>
</dbReference>
<reference evidence="4" key="1">
    <citation type="submission" date="2016-11" db="EMBL/GenBank/DDBJ databases">
        <authorList>
            <person name="Varghese N."/>
            <person name="Submissions S."/>
        </authorList>
    </citation>
    <scope>NUCLEOTIDE SEQUENCE [LARGE SCALE GENOMIC DNA]</scope>
    <source>
        <strain evidence="4">CGMCC 1.8995</strain>
    </source>
</reference>
<feature type="compositionally biased region" description="Polar residues" evidence="1">
    <location>
        <begin position="134"/>
        <end position="150"/>
    </location>
</feature>
<feature type="transmembrane region" description="Helical" evidence="2">
    <location>
        <begin position="36"/>
        <end position="55"/>
    </location>
</feature>
<accession>A0A1M5EG57</accession>